<reference evidence="2" key="1">
    <citation type="submission" date="2022-07" db="EMBL/GenBank/DDBJ databases">
        <title>Genome Sequence of Xylaria arbuscula.</title>
        <authorList>
            <person name="Buettner E."/>
        </authorList>
    </citation>
    <scope>NUCLEOTIDE SEQUENCE</scope>
    <source>
        <strain evidence="2">VT107</strain>
    </source>
</reference>
<dbReference type="Gene3D" id="3.90.1300.10">
    <property type="entry name" value="Amidase signature (AS) domain"/>
    <property type="match status" value="1"/>
</dbReference>
<keyword evidence="3" id="KW-1185">Reference proteome</keyword>
<gene>
    <name evidence="2" type="ORF">NPX13_g1675</name>
</gene>
<dbReference type="Pfam" id="PF01425">
    <property type="entry name" value="Amidase"/>
    <property type="match status" value="1"/>
</dbReference>
<dbReference type="InterPro" id="IPR023631">
    <property type="entry name" value="Amidase_dom"/>
</dbReference>
<evidence type="ECO:0000313" key="3">
    <source>
        <dbReference type="Proteomes" id="UP001148614"/>
    </source>
</evidence>
<dbReference type="SUPFAM" id="SSF75304">
    <property type="entry name" value="Amidase signature (AS) enzymes"/>
    <property type="match status" value="1"/>
</dbReference>
<proteinExistence type="predicted"/>
<comment type="caution">
    <text evidence="2">The sequence shown here is derived from an EMBL/GenBank/DDBJ whole genome shotgun (WGS) entry which is preliminary data.</text>
</comment>
<dbReference type="VEuPathDB" id="FungiDB:F4678DRAFT_321678"/>
<dbReference type="AlphaFoldDB" id="A0A9W8TPF4"/>
<evidence type="ECO:0000313" key="2">
    <source>
        <dbReference type="EMBL" id="KAJ3578887.1"/>
    </source>
</evidence>
<evidence type="ECO:0000259" key="1">
    <source>
        <dbReference type="Pfam" id="PF01425"/>
    </source>
</evidence>
<dbReference type="PANTHER" id="PTHR42678">
    <property type="entry name" value="AMIDASE"/>
    <property type="match status" value="1"/>
</dbReference>
<protein>
    <recommendedName>
        <fullName evidence="1">Amidase domain-containing protein</fullName>
    </recommendedName>
</protein>
<feature type="domain" description="Amidase" evidence="1">
    <location>
        <begin position="20"/>
        <end position="200"/>
    </location>
</feature>
<dbReference type="InterPro" id="IPR036928">
    <property type="entry name" value="AS_sf"/>
</dbReference>
<sequence>MADLFSLEDDDGVVGNFTVKGTRFGVAKTVVWPQAGSGTKSALESAAHLLRSHGAEVEEIELPSEFDRMPEWHNILMQSEGRATFLPEYRLAKDKLSPFLAGHVENVNKVSRAAQLEAYDGVAALRPKMDEIAKGYAAILTPSVVDEAPLGLQSTGSPAFNAMWTALHTPVVNIPGFEGANGMPIGISLVAPRYHDRRLLVVAKAVGAIFEAEGGWERKL</sequence>
<organism evidence="2 3">
    <name type="scientific">Xylaria arbuscula</name>
    <dbReference type="NCBI Taxonomy" id="114810"/>
    <lineage>
        <taxon>Eukaryota</taxon>
        <taxon>Fungi</taxon>
        <taxon>Dikarya</taxon>
        <taxon>Ascomycota</taxon>
        <taxon>Pezizomycotina</taxon>
        <taxon>Sordariomycetes</taxon>
        <taxon>Xylariomycetidae</taxon>
        <taxon>Xylariales</taxon>
        <taxon>Xylariaceae</taxon>
        <taxon>Xylaria</taxon>
    </lineage>
</organism>
<name>A0A9W8TPF4_9PEZI</name>
<dbReference type="EMBL" id="JANPWZ010000158">
    <property type="protein sequence ID" value="KAJ3578887.1"/>
    <property type="molecule type" value="Genomic_DNA"/>
</dbReference>
<dbReference type="PANTHER" id="PTHR42678:SF2">
    <property type="entry name" value="AMIDASE FAMILY PROTEIN (AFU_ORTHOLOGUE AFUA_6G14410)"/>
    <property type="match status" value="1"/>
</dbReference>
<accession>A0A9W8TPF4</accession>
<dbReference type="Proteomes" id="UP001148614">
    <property type="component" value="Unassembled WGS sequence"/>
</dbReference>